<evidence type="ECO:0000313" key="5">
    <source>
        <dbReference type="EMBL" id="CCE53767.1"/>
    </source>
</evidence>
<dbReference type="GO" id="GO:0004777">
    <property type="term" value="F:succinate-semialdehyde dehydrogenase (NAD+) activity"/>
    <property type="evidence" value="ECO:0007669"/>
    <property type="project" value="TreeGrafter"/>
</dbReference>
<organism evidence="5 6">
    <name type="scientific">Corynebacterium casei UCMA 3821</name>
    <dbReference type="NCBI Taxonomy" id="1110505"/>
    <lineage>
        <taxon>Bacteria</taxon>
        <taxon>Bacillati</taxon>
        <taxon>Actinomycetota</taxon>
        <taxon>Actinomycetes</taxon>
        <taxon>Mycobacteriales</taxon>
        <taxon>Corynebacteriaceae</taxon>
        <taxon>Corynebacterium</taxon>
    </lineage>
</organism>
<keyword evidence="3 5" id="KW-0560">Oxidoreductase</keyword>
<dbReference type="FunFam" id="3.40.605.10:FF:000012">
    <property type="entry name" value="NAD-dependent succinate-semialdehyde dehydrogenase"/>
    <property type="match status" value="1"/>
</dbReference>
<comment type="caution">
    <text evidence="5">The sequence shown here is derived from an EMBL/GenBank/DDBJ whole genome shotgun (WGS) entry which is preliminary data.</text>
</comment>
<evidence type="ECO:0000256" key="1">
    <source>
        <dbReference type="ARBA" id="ARBA00009986"/>
    </source>
</evidence>
<sequence length="471" mass="50788">MGQSETKQGEIKVTYRVQTPMTDEVIETFPTATAGEIEHVLAEAHSAAKSWGALDIEQRAEIVAKIAELFDARKQDLGAIIAEEMGKPLAEGIEEAEFSADIFKYYSDNGPSFAADEEIPTNSAGKAVIRRLPIGTLLGVMPWNFPYYQVARFAAPNLMLGNTIILKHAEICPRSALAIQQILNDAGVPQGVYNNVFASHDHIAEMIADPRIQGVSLTGSERAGAIIGEQAGKNLKKAVLELGGSDPYIVLDTKDVKAAAKLAWETRMYNTGQACNSNKRLIVMDDIYNEFVVELVALAQQMKPADPMQLAESTENSYAPLSSRSAAEGLAEQLKNAVQEGATVHVGGELAEDSAYFSPAVVTGIERGSDSYYEEFFGPIAVVHKVSSDEEALELANDSQFGLGGAVFSEDKARAERIARQLEVGMSNVNTPAGEGAEIPFGGVKRSGFGRELGPLAMDEFVNKQMYFVAD</sequence>
<proteinExistence type="inferred from homology"/>
<dbReference type="Proteomes" id="UP000004840">
    <property type="component" value="Unassembled WGS sequence"/>
</dbReference>
<reference evidence="5 6" key="1">
    <citation type="journal article" date="2012" name="J. Bacteriol.">
        <title>Genome Sequence of Corynebacterium casei UCMA 3821, Isolated from a Smear-Ripened Cheese.</title>
        <authorList>
            <person name="Monnet C."/>
            <person name="Loux V."/>
            <person name="Bento P."/>
            <person name="Gibrat J.F."/>
            <person name="Straub C."/>
            <person name="Bonnarme P."/>
            <person name="Landaud S."/>
            <person name="Irlinger F."/>
        </authorList>
    </citation>
    <scope>NUCLEOTIDE SEQUENCE [LARGE SCALE GENOMIC DNA]</scope>
    <source>
        <strain evidence="5 6">UCMA 3821</strain>
    </source>
</reference>
<dbReference type="Gene3D" id="3.40.605.10">
    <property type="entry name" value="Aldehyde Dehydrogenase, Chain A, domain 1"/>
    <property type="match status" value="1"/>
</dbReference>
<accession>G7HUA2</accession>
<dbReference type="InterPro" id="IPR016163">
    <property type="entry name" value="Ald_DH_C"/>
</dbReference>
<dbReference type="PANTHER" id="PTHR43217">
    <property type="entry name" value="SUCCINATE SEMIALDEHYDE DEHYDROGENASE [NAD(P)+] SAD"/>
    <property type="match status" value="1"/>
</dbReference>
<dbReference type="InterPro" id="IPR015590">
    <property type="entry name" value="Aldehyde_DH_dom"/>
</dbReference>
<feature type="domain" description="Aldehyde dehydrogenase" evidence="4">
    <location>
        <begin position="14"/>
        <end position="464"/>
    </location>
</feature>
<dbReference type="SUPFAM" id="SSF53720">
    <property type="entry name" value="ALDH-like"/>
    <property type="match status" value="1"/>
</dbReference>
<dbReference type="InterPro" id="IPR047110">
    <property type="entry name" value="GABD/Sad-like"/>
</dbReference>
<dbReference type="PANTHER" id="PTHR43217:SF2">
    <property type="entry name" value="SUCCINATE-SEMIALDEHYDE DEHYDROGENASE [NADP(+)]"/>
    <property type="match status" value="1"/>
</dbReference>
<dbReference type="EC" id="1.2.1.16" evidence="5"/>
<evidence type="ECO:0000313" key="6">
    <source>
        <dbReference type="Proteomes" id="UP000004840"/>
    </source>
</evidence>
<dbReference type="GO" id="GO:0004030">
    <property type="term" value="F:aldehyde dehydrogenase [NAD(P)+] activity"/>
    <property type="evidence" value="ECO:0007669"/>
    <property type="project" value="InterPro"/>
</dbReference>
<dbReference type="Pfam" id="PF00171">
    <property type="entry name" value="Aldedh"/>
    <property type="match status" value="1"/>
</dbReference>
<dbReference type="EMBL" id="CAFW01000009">
    <property type="protein sequence ID" value="CCE53767.1"/>
    <property type="molecule type" value="Genomic_DNA"/>
</dbReference>
<keyword evidence="2" id="KW-0521">NADP</keyword>
<protein>
    <submittedName>
        <fullName evidence="5">Putative succinate-semialdehyde dehydrogenase</fullName>
        <ecNumber evidence="5">1.2.1.16</ecNumber>
    </submittedName>
</protein>
<dbReference type="Gene3D" id="3.40.309.10">
    <property type="entry name" value="Aldehyde Dehydrogenase, Chain A, domain 2"/>
    <property type="match status" value="1"/>
</dbReference>
<name>G7HUA2_9CORY</name>
<evidence type="ECO:0000259" key="4">
    <source>
        <dbReference type="Pfam" id="PF00171"/>
    </source>
</evidence>
<dbReference type="InterPro" id="IPR016161">
    <property type="entry name" value="Ald_DH/histidinol_DH"/>
</dbReference>
<dbReference type="AlphaFoldDB" id="G7HUA2"/>
<evidence type="ECO:0000256" key="2">
    <source>
        <dbReference type="ARBA" id="ARBA00022857"/>
    </source>
</evidence>
<dbReference type="InterPro" id="IPR044148">
    <property type="entry name" value="ALDH_GabD1-like"/>
</dbReference>
<dbReference type="RefSeq" id="WP_006821352.1">
    <property type="nucleotide sequence ID" value="NZ_CAFW01000009.1"/>
</dbReference>
<gene>
    <name evidence="5" type="ORF">CCAS_00730</name>
</gene>
<dbReference type="InterPro" id="IPR016162">
    <property type="entry name" value="Ald_DH_N"/>
</dbReference>
<comment type="similarity">
    <text evidence="1">Belongs to the aldehyde dehydrogenase family.</text>
</comment>
<dbReference type="CDD" id="cd07100">
    <property type="entry name" value="ALDH_SSADH1_GabD1"/>
    <property type="match status" value="1"/>
</dbReference>
<evidence type="ECO:0000256" key="3">
    <source>
        <dbReference type="ARBA" id="ARBA00023002"/>
    </source>
</evidence>